<dbReference type="GeneID" id="109020074"/>
<dbReference type="AlphaFoldDB" id="A0A6P9EGG2"/>
<dbReference type="RefSeq" id="XP_035541927.1">
    <property type="nucleotide sequence ID" value="XM_035686034.1"/>
</dbReference>
<accession>A0A6P9EGG2</accession>
<gene>
    <name evidence="2" type="primary">LOC109020074</name>
</gene>
<sequence>MLFQAVFDTESVLLDGILKIILLTAWLKPSGEEGEGLYDCQWYLLKVFGGGSWNILIWKGSCCCHVLGSYICCLDSSQCMGPGFFSASTYSSKHSASCGHAILAIANVVLSPFAWSYLT</sequence>
<organism evidence="1 2">
    <name type="scientific">Juglans regia</name>
    <name type="common">English walnut</name>
    <dbReference type="NCBI Taxonomy" id="51240"/>
    <lineage>
        <taxon>Eukaryota</taxon>
        <taxon>Viridiplantae</taxon>
        <taxon>Streptophyta</taxon>
        <taxon>Embryophyta</taxon>
        <taxon>Tracheophyta</taxon>
        <taxon>Spermatophyta</taxon>
        <taxon>Magnoliopsida</taxon>
        <taxon>eudicotyledons</taxon>
        <taxon>Gunneridae</taxon>
        <taxon>Pentapetalae</taxon>
        <taxon>rosids</taxon>
        <taxon>fabids</taxon>
        <taxon>Fagales</taxon>
        <taxon>Juglandaceae</taxon>
        <taxon>Juglans</taxon>
    </lineage>
</organism>
<dbReference type="KEGG" id="jre:109020074"/>
<name>A0A6P9EGG2_JUGRE</name>
<keyword evidence="1" id="KW-1185">Reference proteome</keyword>
<dbReference type="Proteomes" id="UP000235220">
    <property type="component" value="Chromosome 15"/>
</dbReference>
<evidence type="ECO:0000313" key="1">
    <source>
        <dbReference type="Proteomes" id="UP000235220"/>
    </source>
</evidence>
<reference evidence="2" key="1">
    <citation type="submission" date="2025-08" db="UniProtKB">
        <authorList>
            <consortium name="RefSeq"/>
        </authorList>
    </citation>
    <scope>IDENTIFICATION</scope>
    <source>
        <tissue evidence="2">Leaves</tissue>
    </source>
</reference>
<dbReference type="InParanoid" id="A0A6P9EGG2"/>
<proteinExistence type="predicted"/>
<evidence type="ECO:0000313" key="2">
    <source>
        <dbReference type="RefSeq" id="XP_035541927.1"/>
    </source>
</evidence>
<protein>
    <submittedName>
        <fullName evidence="2">Uncharacterized protein LOC109020074</fullName>
    </submittedName>
</protein>